<organism evidence="2 3">
    <name type="scientific">Paenibacillus larvae subsp. larvae DSM 25430</name>
    <dbReference type="NCBI Taxonomy" id="697284"/>
    <lineage>
        <taxon>Bacteria</taxon>
        <taxon>Bacillati</taxon>
        <taxon>Bacillota</taxon>
        <taxon>Bacilli</taxon>
        <taxon>Bacillales</taxon>
        <taxon>Paenibacillaceae</taxon>
        <taxon>Paenibacillus</taxon>
    </lineage>
</organism>
<dbReference type="HOGENOM" id="CLU_103291_1_0_9"/>
<gene>
    <name evidence="2" type="ORF">ERIC2_c13880</name>
</gene>
<proteinExistence type="predicted"/>
<evidence type="ECO:0000313" key="2">
    <source>
        <dbReference type="EMBL" id="AHD05214.1"/>
    </source>
</evidence>
<feature type="transmembrane region" description="Helical" evidence="1">
    <location>
        <begin position="148"/>
        <end position="165"/>
    </location>
</feature>
<keyword evidence="1" id="KW-0812">Transmembrane</keyword>
<dbReference type="InterPro" id="IPR009845">
    <property type="entry name" value="DUF1405"/>
</dbReference>
<dbReference type="PANTHER" id="PTHR40042">
    <property type="entry name" value="HYPOTHETICAL MEMBRANE SPANNING PROTEIN"/>
    <property type="match status" value="1"/>
</dbReference>
<feature type="transmembrane region" description="Helical" evidence="1">
    <location>
        <begin position="208"/>
        <end position="229"/>
    </location>
</feature>
<evidence type="ECO:0008006" key="4">
    <source>
        <dbReference type="Google" id="ProtNLM"/>
    </source>
</evidence>
<reference evidence="2 3" key="1">
    <citation type="journal article" date="2014" name="PLoS ONE">
        <title>How to Kill the Honey Bee Larva: Genomic Potential and Virulence Mechanisms of Paenibacillus larvae.</title>
        <authorList>
            <person name="Djukic M."/>
            <person name="Brzuszkiewicz E."/>
            <person name="Funfhaus A."/>
            <person name="Voss J."/>
            <person name="Gollnow K."/>
            <person name="Poppinga L."/>
            <person name="Liesegang H."/>
            <person name="Garcia-Gonzalez E."/>
            <person name="Genersch E."/>
            <person name="Daniel R."/>
        </authorList>
    </citation>
    <scope>NUCLEOTIDE SEQUENCE [LARGE SCALE GENOMIC DNA]</scope>
    <source>
        <strain evidence="2 3">DSM 25430</strain>
    </source>
</reference>
<protein>
    <recommendedName>
        <fullName evidence="4">DUF1405 domain-containing protein</fullName>
    </recommendedName>
</protein>
<name>V9W5I5_9BACL</name>
<accession>V9W5I5</accession>
<dbReference type="eggNOG" id="COG4347">
    <property type="taxonomic scope" value="Bacteria"/>
</dbReference>
<dbReference type="EMBL" id="CP003355">
    <property type="protein sequence ID" value="AHD05214.1"/>
    <property type="molecule type" value="Genomic_DNA"/>
</dbReference>
<feature type="transmembrane region" description="Helical" evidence="1">
    <location>
        <begin position="113"/>
        <end position="136"/>
    </location>
</feature>
<feature type="transmembrane region" description="Helical" evidence="1">
    <location>
        <begin position="170"/>
        <end position="188"/>
    </location>
</feature>
<keyword evidence="1" id="KW-1133">Transmembrane helix</keyword>
<dbReference type="Pfam" id="PF07187">
    <property type="entry name" value="DUF1405"/>
    <property type="match status" value="1"/>
</dbReference>
<feature type="transmembrane region" description="Helical" evidence="1">
    <location>
        <begin position="61"/>
        <end position="85"/>
    </location>
</feature>
<keyword evidence="1" id="KW-0472">Membrane</keyword>
<keyword evidence="3" id="KW-1185">Reference proteome</keyword>
<dbReference type="AlphaFoldDB" id="V9W5I5"/>
<dbReference type="KEGG" id="plv:ERIC2_c13880"/>
<feature type="transmembrane region" description="Helical" evidence="1">
    <location>
        <begin position="28"/>
        <end position="49"/>
    </location>
</feature>
<evidence type="ECO:0000256" key="1">
    <source>
        <dbReference type="SAM" id="Phobius"/>
    </source>
</evidence>
<dbReference type="Proteomes" id="UP000029431">
    <property type="component" value="Chromosome"/>
</dbReference>
<sequence length="238" mass="27628">MRAGGAQLETKNRISFFFSHSFLCNRNVLWPLFVCNMLGTIYGFEWYRYQLIETIHTQPAWFAIFVPDSPTASLFFTISVCFLFWDQNKGKTGKQTGSEDIPLISRHSVLRGFVDAFAFITSYKYGIWAVAMIWAGNWKGLPLVWQDWMLMVSHLAMTMEVFIYAKWMKFTWTGILLAGSWTLLNDYMDYHYGIFPSLFVLLHPYLSIIQWFTVALSITGIGLAVFVLFKAKKHQRGM</sequence>
<dbReference type="PATRIC" id="fig|697284.3.peg.1320"/>
<evidence type="ECO:0000313" key="3">
    <source>
        <dbReference type="Proteomes" id="UP000029431"/>
    </source>
</evidence>
<dbReference type="PANTHER" id="PTHR40042:SF1">
    <property type="entry name" value="DUF1405 DOMAIN-CONTAINING PROTEIN"/>
    <property type="match status" value="1"/>
</dbReference>